<proteinExistence type="predicted"/>
<feature type="domain" description="STAS" evidence="1">
    <location>
        <begin position="13"/>
        <end position="102"/>
    </location>
</feature>
<dbReference type="InterPro" id="IPR058548">
    <property type="entry name" value="MlaB-like_STAS"/>
</dbReference>
<comment type="caution">
    <text evidence="2">The sequence shown here is derived from an EMBL/GenBank/DDBJ whole genome shotgun (WGS) entry which is preliminary data.</text>
</comment>
<dbReference type="PROSITE" id="PS50801">
    <property type="entry name" value="STAS"/>
    <property type="match status" value="1"/>
</dbReference>
<evidence type="ECO:0000313" key="2">
    <source>
        <dbReference type="EMBL" id="MFC2973966.1"/>
    </source>
</evidence>
<gene>
    <name evidence="2" type="ORF">ACFOJE_17325</name>
</gene>
<dbReference type="InterPro" id="IPR002645">
    <property type="entry name" value="STAS_dom"/>
</dbReference>
<evidence type="ECO:0000313" key="3">
    <source>
        <dbReference type="Proteomes" id="UP001595457"/>
    </source>
</evidence>
<dbReference type="Gene3D" id="3.30.750.24">
    <property type="entry name" value="STAS domain"/>
    <property type="match status" value="1"/>
</dbReference>
<organism evidence="2 3">
    <name type="scientific">Azotobacter bryophylli</name>
    <dbReference type="NCBI Taxonomy" id="1986537"/>
    <lineage>
        <taxon>Bacteria</taxon>
        <taxon>Pseudomonadati</taxon>
        <taxon>Pseudomonadota</taxon>
        <taxon>Gammaproteobacteria</taxon>
        <taxon>Pseudomonadales</taxon>
        <taxon>Pseudomonadaceae</taxon>
        <taxon>Azotobacter</taxon>
    </lineage>
</organism>
<name>A0ABV7AXI0_9GAMM</name>
<dbReference type="InterPro" id="IPR036513">
    <property type="entry name" value="STAS_dom_sf"/>
</dbReference>
<reference evidence="3" key="1">
    <citation type="journal article" date="2019" name="Int. J. Syst. Evol. Microbiol.">
        <title>The Global Catalogue of Microorganisms (GCM) 10K type strain sequencing project: providing services to taxonomists for standard genome sequencing and annotation.</title>
        <authorList>
            <consortium name="The Broad Institute Genomics Platform"/>
            <consortium name="The Broad Institute Genome Sequencing Center for Infectious Disease"/>
            <person name="Wu L."/>
            <person name="Ma J."/>
        </authorList>
    </citation>
    <scope>NUCLEOTIDE SEQUENCE [LARGE SCALE GENOMIC DNA]</scope>
    <source>
        <strain evidence="3">KCTC 62195</strain>
    </source>
</reference>
<accession>A0ABV7AXI0</accession>
<dbReference type="Proteomes" id="UP001595457">
    <property type="component" value="Unassembled WGS sequence"/>
</dbReference>
<dbReference type="CDD" id="cd07043">
    <property type="entry name" value="STAS_anti-anti-sigma_factors"/>
    <property type="match status" value="1"/>
</dbReference>
<dbReference type="EMBL" id="JBHRSJ010000034">
    <property type="protein sequence ID" value="MFC2973966.1"/>
    <property type="molecule type" value="Genomic_DNA"/>
</dbReference>
<dbReference type="Pfam" id="PF13466">
    <property type="entry name" value="STAS_2"/>
    <property type="match status" value="1"/>
</dbReference>
<sequence length="102" mass="10907">MSKAAIRQSEPGVLALSGVLDYSSGPFLREQGKVLIGTAQGRDLVLDCAGVAKSTSVGLSLLLAYMRDAKAVSKRLRVRGMPQDMYQIAQVCGLLELIPLED</sequence>
<protein>
    <submittedName>
        <fullName evidence="2">Lipid asymmetry maintenance protein MlaB</fullName>
    </submittedName>
</protein>
<evidence type="ECO:0000259" key="1">
    <source>
        <dbReference type="PROSITE" id="PS50801"/>
    </source>
</evidence>
<keyword evidence="3" id="KW-1185">Reference proteome</keyword>
<dbReference type="SUPFAM" id="SSF52091">
    <property type="entry name" value="SpoIIaa-like"/>
    <property type="match status" value="1"/>
</dbReference>
<dbReference type="RefSeq" id="WP_377815903.1">
    <property type="nucleotide sequence ID" value="NZ_JBHRSJ010000034.1"/>
</dbReference>